<evidence type="ECO:0000256" key="3">
    <source>
        <dbReference type="ARBA" id="ARBA00023002"/>
    </source>
</evidence>
<evidence type="ECO:0000313" key="6">
    <source>
        <dbReference type="Proteomes" id="UP001271007"/>
    </source>
</evidence>
<dbReference type="Proteomes" id="UP001271007">
    <property type="component" value="Unassembled WGS sequence"/>
</dbReference>
<dbReference type="AlphaFoldDB" id="A0AAJ0G925"/>
<evidence type="ECO:0000313" key="5">
    <source>
        <dbReference type="EMBL" id="KAK3049040.1"/>
    </source>
</evidence>
<dbReference type="InterPro" id="IPR036291">
    <property type="entry name" value="NAD(P)-bd_dom_sf"/>
</dbReference>
<name>A0AAJ0G925_9PEZI</name>
<feature type="domain" description="Ketoreductase" evidence="4">
    <location>
        <begin position="37"/>
        <end position="221"/>
    </location>
</feature>
<dbReference type="InterPro" id="IPR002347">
    <property type="entry name" value="SDR_fam"/>
</dbReference>
<reference evidence="5" key="1">
    <citation type="submission" date="2023-04" db="EMBL/GenBank/DDBJ databases">
        <title>Black Yeasts Isolated from many extreme environments.</title>
        <authorList>
            <person name="Coleine C."/>
            <person name="Stajich J.E."/>
            <person name="Selbmann L."/>
        </authorList>
    </citation>
    <scope>NUCLEOTIDE SEQUENCE</scope>
    <source>
        <strain evidence="5">CCFEE 5312</strain>
    </source>
</reference>
<evidence type="ECO:0000256" key="2">
    <source>
        <dbReference type="ARBA" id="ARBA00022857"/>
    </source>
</evidence>
<protein>
    <recommendedName>
        <fullName evidence="4">Ketoreductase domain-containing protein</fullName>
    </recommendedName>
</protein>
<dbReference type="CDD" id="cd05233">
    <property type="entry name" value="SDR_c"/>
    <property type="match status" value="1"/>
</dbReference>
<dbReference type="SUPFAM" id="SSF51735">
    <property type="entry name" value="NAD(P)-binding Rossmann-fold domains"/>
    <property type="match status" value="1"/>
</dbReference>
<gene>
    <name evidence="5" type="ORF">LTR09_009694</name>
</gene>
<dbReference type="Pfam" id="PF00106">
    <property type="entry name" value="adh_short"/>
    <property type="match status" value="1"/>
</dbReference>
<keyword evidence="2" id="KW-0521">NADP</keyword>
<dbReference type="SMART" id="SM00822">
    <property type="entry name" value="PKS_KR"/>
    <property type="match status" value="1"/>
</dbReference>
<dbReference type="EMBL" id="JAWDJX010000043">
    <property type="protein sequence ID" value="KAK3049040.1"/>
    <property type="molecule type" value="Genomic_DNA"/>
</dbReference>
<accession>A0AAJ0G925</accession>
<dbReference type="PANTHER" id="PTHR42901:SF1">
    <property type="entry name" value="ALCOHOL DEHYDROGENASE"/>
    <property type="match status" value="1"/>
</dbReference>
<comment type="caution">
    <text evidence="5">The sequence shown here is derived from an EMBL/GenBank/DDBJ whole genome shotgun (WGS) entry which is preliminary data.</text>
</comment>
<dbReference type="GO" id="GO:0016491">
    <property type="term" value="F:oxidoreductase activity"/>
    <property type="evidence" value="ECO:0007669"/>
    <property type="project" value="UniProtKB-KW"/>
</dbReference>
<keyword evidence="3" id="KW-0560">Oxidoreductase</keyword>
<dbReference type="Gene3D" id="3.40.50.720">
    <property type="entry name" value="NAD(P)-binding Rossmann-like Domain"/>
    <property type="match status" value="1"/>
</dbReference>
<evidence type="ECO:0000256" key="1">
    <source>
        <dbReference type="ARBA" id="ARBA00006484"/>
    </source>
</evidence>
<organism evidence="5 6">
    <name type="scientific">Extremus antarcticus</name>
    <dbReference type="NCBI Taxonomy" id="702011"/>
    <lineage>
        <taxon>Eukaryota</taxon>
        <taxon>Fungi</taxon>
        <taxon>Dikarya</taxon>
        <taxon>Ascomycota</taxon>
        <taxon>Pezizomycotina</taxon>
        <taxon>Dothideomycetes</taxon>
        <taxon>Dothideomycetidae</taxon>
        <taxon>Mycosphaerellales</taxon>
        <taxon>Extremaceae</taxon>
        <taxon>Extremus</taxon>
    </lineage>
</organism>
<evidence type="ECO:0000259" key="4">
    <source>
        <dbReference type="SMART" id="SM00822"/>
    </source>
</evidence>
<dbReference type="PROSITE" id="PS00061">
    <property type="entry name" value="ADH_SHORT"/>
    <property type="match status" value="1"/>
</dbReference>
<dbReference type="InterPro" id="IPR020904">
    <property type="entry name" value="Sc_DH/Rdtase_CS"/>
</dbReference>
<dbReference type="PRINTS" id="PR00081">
    <property type="entry name" value="GDHRDH"/>
</dbReference>
<comment type="similarity">
    <text evidence="1">Belongs to the short-chain dehydrogenases/reductases (SDR) family.</text>
</comment>
<dbReference type="PANTHER" id="PTHR42901">
    <property type="entry name" value="ALCOHOL DEHYDROGENASE"/>
    <property type="match status" value="1"/>
</dbReference>
<proteinExistence type="inferred from homology"/>
<keyword evidence="6" id="KW-1185">Reference proteome</keyword>
<dbReference type="InterPro" id="IPR057326">
    <property type="entry name" value="KR_dom"/>
</dbReference>
<sequence>MPMSGADIPRPSEIETYHIMSYDRISPKKSGFDAKGKTVFITGGAGGIGYAIAQSFAAAGVSKVVITSRSPESQNKAKKELNASFPDVEIVTIPVSLEDLDAMTKALNSAGPIDVLVLNAYYSHQLNVPSSTISACEIGKTFQANVVANWHLIQTYINSTPAPASGSKTIIAVSSAGSHLSIPGNTGYAASKAALNRIIDMQADEYTPKKNGVTLLSFHPGIIYTPGAKQYFSEDAFVYEDVKLPGDFAVWLASKEAQFLHGRFVWGQWDVDELVALKQRVEKEPTFLKIGLVY</sequence>